<evidence type="ECO:0000313" key="2">
    <source>
        <dbReference type="Proteomes" id="UP000799755"/>
    </source>
</evidence>
<accession>A0ACB6RBH2</accession>
<organism evidence="1 2">
    <name type="scientific">Lindgomyces ingoldianus</name>
    <dbReference type="NCBI Taxonomy" id="673940"/>
    <lineage>
        <taxon>Eukaryota</taxon>
        <taxon>Fungi</taxon>
        <taxon>Dikarya</taxon>
        <taxon>Ascomycota</taxon>
        <taxon>Pezizomycotina</taxon>
        <taxon>Dothideomycetes</taxon>
        <taxon>Pleosporomycetidae</taxon>
        <taxon>Pleosporales</taxon>
        <taxon>Lindgomycetaceae</taxon>
        <taxon>Lindgomyces</taxon>
    </lineage>
</organism>
<gene>
    <name evidence="1" type="ORF">BDR25DRAFT_68384</name>
</gene>
<evidence type="ECO:0000313" key="1">
    <source>
        <dbReference type="EMBL" id="KAF2476688.1"/>
    </source>
</evidence>
<name>A0ACB6RBH2_9PLEO</name>
<sequence>MYPLSSAFANREKAASKATVVVVKPVKTLTHRLYVISVFGFEWSVAWLVSCVGNVTGFGRVGRTVGMMLVSEVVD</sequence>
<dbReference type="EMBL" id="MU003494">
    <property type="protein sequence ID" value="KAF2476688.1"/>
    <property type="molecule type" value="Genomic_DNA"/>
</dbReference>
<keyword evidence="2" id="KW-1185">Reference proteome</keyword>
<proteinExistence type="predicted"/>
<dbReference type="Proteomes" id="UP000799755">
    <property type="component" value="Unassembled WGS sequence"/>
</dbReference>
<protein>
    <submittedName>
        <fullName evidence="1">Uncharacterized protein</fullName>
    </submittedName>
</protein>
<reference evidence="1" key="1">
    <citation type="journal article" date="2020" name="Stud. Mycol.">
        <title>101 Dothideomycetes genomes: a test case for predicting lifestyles and emergence of pathogens.</title>
        <authorList>
            <person name="Haridas S."/>
            <person name="Albert R."/>
            <person name="Binder M."/>
            <person name="Bloem J."/>
            <person name="Labutti K."/>
            <person name="Salamov A."/>
            <person name="Andreopoulos B."/>
            <person name="Baker S."/>
            <person name="Barry K."/>
            <person name="Bills G."/>
            <person name="Bluhm B."/>
            <person name="Cannon C."/>
            <person name="Castanera R."/>
            <person name="Culley D."/>
            <person name="Daum C."/>
            <person name="Ezra D."/>
            <person name="Gonzalez J."/>
            <person name="Henrissat B."/>
            <person name="Kuo A."/>
            <person name="Liang C."/>
            <person name="Lipzen A."/>
            <person name="Lutzoni F."/>
            <person name="Magnuson J."/>
            <person name="Mondo S."/>
            <person name="Nolan M."/>
            <person name="Ohm R."/>
            <person name="Pangilinan J."/>
            <person name="Park H.-J."/>
            <person name="Ramirez L."/>
            <person name="Alfaro M."/>
            <person name="Sun H."/>
            <person name="Tritt A."/>
            <person name="Yoshinaga Y."/>
            <person name="Zwiers L.-H."/>
            <person name="Turgeon B."/>
            <person name="Goodwin S."/>
            <person name="Spatafora J."/>
            <person name="Crous P."/>
            <person name="Grigoriev I."/>
        </authorList>
    </citation>
    <scope>NUCLEOTIDE SEQUENCE</scope>
    <source>
        <strain evidence="1">ATCC 200398</strain>
    </source>
</reference>
<comment type="caution">
    <text evidence="1">The sequence shown here is derived from an EMBL/GenBank/DDBJ whole genome shotgun (WGS) entry which is preliminary data.</text>
</comment>